<keyword evidence="2" id="KW-1003">Cell membrane</keyword>
<name>A0A1I2IAM9_9GAMM</name>
<dbReference type="Pfam" id="PF00482">
    <property type="entry name" value="T2SSF"/>
    <property type="match status" value="1"/>
</dbReference>
<proteinExistence type="predicted"/>
<reference evidence="8 9" key="1">
    <citation type="submission" date="2016-10" db="EMBL/GenBank/DDBJ databases">
        <authorList>
            <person name="de Groot N.N."/>
        </authorList>
    </citation>
    <scope>NUCLEOTIDE SEQUENCE [LARGE SCALE GENOMIC DNA]</scope>
    <source>
        <strain evidence="8 9">DSM 23609</strain>
    </source>
</reference>
<feature type="transmembrane region" description="Helical" evidence="6">
    <location>
        <begin position="96"/>
        <end position="120"/>
    </location>
</feature>
<feature type="transmembrane region" description="Helical" evidence="6">
    <location>
        <begin position="6"/>
        <end position="29"/>
    </location>
</feature>
<dbReference type="AlphaFoldDB" id="A0A1I2IAM9"/>
<feature type="domain" description="Type II secretion system protein GspF" evidence="7">
    <location>
        <begin position="166"/>
        <end position="294"/>
    </location>
</feature>
<feature type="transmembrane region" description="Helical" evidence="6">
    <location>
        <begin position="126"/>
        <end position="144"/>
    </location>
</feature>
<evidence type="ECO:0000313" key="8">
    <source>
        <dbReference type="EMBL" id="SFF38728.1"/>
    </source>
</evidence>
<accession>A0A1I2IAM9</accession>
<evidence type="ECO:0000256" key="4">
    <source>
        <dbReference type="ARBA" id="ARBA00022989"/>
    </source>
</evidence>
<dbReference type="EMBL" id="FOOC01000003">
    <property type="protein sequence ID" value="SFF38728.1"/>
    <property type="molecule type" value="Genomic_DNA"/>
</dbReference>
<dbReference type="STRING" id="1076937.SAMN04488120_103128"/>
<keyword evidence="4 6" id="KW-1133">Transmembrane helix</keyword>
<evidence type="ECO:0000256" key="2">
    <source>
        <dbReference type="ARBA" id="ARBA00022475"/>
    </source>
</evidence>
<organism evidence="8 9">
    <name type="scientific">Fontimonas thermophila</name>
    <dbReference type="NCBI Taxonomy" id="1076937"/>
    <lineage>
        <taxon>Bacteria</taxon>
        <taxon>Pseudomonadati</taxon>
        <taxon>Pseudomonadota</taxon>
        <taxon>Gammaproteobacteria</taxon>
        <taxon>Nevskiales</taxon>
        <taxon>Nevskiaceae</taxon>
        <taxon>Fontimonas</taxon>
    </lineage>
</organism>
<dbReference type="RefSeq" id="WP_091532152.1">
    <property type="nucleotide sequence ID" value="NZ_FOOC01000003.1"/>
</dbReference>
<feature type="transmembrane region" description="Helical" evidence="6">
    <location>
        <begin position="280"/>
        <end position="303"/>
    </location>
</feature>
<dbReference type="PANTHER" id="PTHR35007:SF2">
    <property type="entry name" value="PILUS ASSEMBLE PROTEIN"/>
    <property type="match status" value="1"/>
</dbReference>
<evidence type="ECO:0000256" key="5">
    <source>
        <dbReference type="ARBA" id="ARBA00023136"/>
    </source>
</evidence>
<keyword evidence="3 6" id="KW-0812">Transmembrane</keyword>
<dbReference type="InterPro" id="IPR018076">
    <property type="entry name" value="T2SS_GspF_dom"/>
</dbReference>
<dbReference type="Proteomes" id="UP000199771">
    <property type="component" value="Unassembled WGS sequence"/>
</dbReference>
<keyword evidence="9" id="KW-1185">Reference proteome</keyword>
<evidence type="ECO:0000259" key="7">
    <source>
        <dbReference type="Pfam" id="PF00482"/>
    </source>
</evidence>
<evidence type="ECO:0000256" key="6">
    <source>
        <dbReference type="SAM" id="Phobius"/>
    </source>
</evidence>
<dbReference type="PANTHER" id="PTHR35007">
    <property type="entry name" value="INTEGRAL MEMBRANE PROTEIN-RELATED"/>
    <property type="match status" value="1"/>
</dbReference>
<dbReference type="GO" id="GO:0005886">
    <property type="term" value="C:plasma membrane"/>
    <property type="evidence" value="ECO:0007669"/>
    <property type="project" value="UniProtKB-SubCell"/>
</dbReference>
<sequence length="313" mass="33839">MSPTVFAGLVAAAILVAAVALGAVAVLVMRVRTEAQIRRRLSPEVGGDVVIDERADAPLLSTMARGGRALEGVIDAEGESARLLLQAGWRGSEQRLLWYAFQAALPFALGGLVLLFWVTSDVHNKALVVPLLALAAAILAFLLPRWILRSVASARQRRIKNEVPLFIHLLLLLFEAGLSTRQALASLVREGGGVLPEIGRELELAIRQLEAGADIGEVMKNLSETLDVDDLTTVFAVLRQVDRYGGEIREPLLDALEVIEERRGLDLREKVNLLSGRMTVVMVGFFFPALLAFVAGPAFVAIIRALGQVSGRE</sequence>
<protein>
    <submittedName>
        <fullName evidence="8">Type II secretion system protein F (GspF)</fullName>
    </submittedName>
</protein>
<comment type="subcellular location">
    <subcellularLocation>
        <location evidence="1">Cell membrane</location>
        <topology evidence="1">Multi-pass membrane protein</topology>
    </subcellularLocation>
</comment>
<gene>
    <name evidence="8" type="ORF">SAMN04488120_103128</name>
</gene>
<evidence type="ECO:0000256" key="1">
    <source>
        <dbReference type="ARBA" id="ARBA00004651"/>
    </source>
</evidence>
<keyword evidence="5 6" id="KW-0472">Membrane</keyword>
<dbReference type="OrthoDB" id="8534919at2"/>
<evidence type="ECO:0000256" key="3">
    <source>
        <dbReference type="ARBA" id="ARBA00022692"/>
    </source>
</evidence>
<evidence type="ECO:0000313" key="9">
    <source>
        <dbReference type="Proteomes" id="UP000199771"/>
    </source>
</evidence>